<evidence type="ECO:0000256" key="14">
    <source>
        <dbReference type="ARBA" id="ARBA00023136"/>
    </source>
</evidence>
<dbReference type="InterPro" id="IPR032675">
    <property type="entry name" value="LRR_dom_sf"/>
</dbReference>
<dbReference type="Gene3D" id="1.10.510.10">
    <property type="entry name" value="Transferase(Phosphotransferase) domain 1"/>
    <property type="match status" value="1"/>
</dbReference>
<accession>A0A6P5RJ99</accession>
<dbReference type="GO" id="GO:0016020">
    <property type="term" value="C:membrane"/>
    <property type="evidence" value="ECO:0007669"/>
    <property type="project" value="UniProtKB-SubCell"/>
</dbReference>
<feature type="chain" id="PRO_5027560985" evidence="19">
    <location>
        <begin position="30"/>
        <end position="1001"/>
    </location>
</feature>
<proteinExistence type="inferred from homology"/>
<organism evidence="21 22">
    <name type="scientific">Prunus avium</name>
    <name type="common">Cherry</name>
    <name type="synonym">Cerasus avium</name>
    <dbReference type="NCBI Taxonomy" id="42229"/>
    <lineage>
        <taxon>Eukaryota</taxon>
        <taxon>Viridiplantae</taxon>
        <taxon>Streptophyta</taxon>
        <taxon>Embryophyta</taxon>
        <taxon>Tracheophyta</taxon>
        <taxon>Spermatophyta</taxon>
        <taxon>Magnoliopsida</taxon>
        <taxon>eudicotyledons</taxon>
        <taxon>Gunneridae</taxon>
        <taxon>Pentapetalae</taxon>
        <taxon>rosids</taxon>
        <taxon>fabids</taxon>
        <taxon>Rosales</taxon>
        <taxon>Rosaceae</taxon>
        <taxon>Amygdaloideae</taxon>
        <taxon>Amygdaleae</taxon>
        <taxon>Prunus</taxon>
    </lineage>
</organism>
<dbReference type="AlphaFoldDB" id="A0A6P5RJ99"/>
<dbReference type="Proteomes" id="UP000515124">
    <property type="component" value="Unplaced"/>
</dbReference>
<gene>
    <name evidence="22" type="primary">LOC110745138</name>
</gene>
<keyword evidence="10 16" id="KW-0547">Nucleotide-binding</keyword>
<evidence type="ECO:0000256" key="8">
    <source>
        <dbReference type="ARBA" id="ARBA00022729"/>
    </source>
</evidence>
<keyword evidence="13 18" id="KW-1133">Transmembrane helix</keyword>
<protein>
    <submittedName>
        <fullName evidence="22">Nodulation receptor kinase-like</fullName>
    </submittedName>
</protein>
<dbReference type="RefSeq" id="XP_021800911.1">
    <property type="nucleotide sequence ID" value="XM_021945219.1"/>
</dbReference>
<evidence type="ECO:0000256" key="1">
    <source>
        <dbReference type="ARBA" id="ARBA00004167"/>
    </source>
</evidence>
<dbReference type="SUPFAM" id="SSF56112">
    <property type="entry name" value="Protein kinase-like (PK-like)"/>
    <property type="match status" value="1"/>
</dbReference>
<dbReference type="PROSITE" id="PS00108">
    <property type="entry name" value="PROTEIN_KINASE_ST"/>
    <property type="match status" value="1"/>
</dbReference>
<dbReference type="SUPFAM" id="SSF52058">
    <property type="entry name" value="L domain-like"/>
    <property type="match status" value="1"/>
</dbReference>
<dbReference type="FunFam" id="1.10.510.10:FF:000146">
    <property type="entry name" value="LRR receptor-like serine/threonine-protein kinase IOS1"/>
    <property type="match status" value="1"/>
</dbReference>
<dbReference type="GO" id="GO:0005524">
    <property type="term" value="F:ATP binding"/>
    <property type="evidence" value="ECO:0007669"/>
    <property type="project" value="UniProtKB-UniRule"/>
</dbReference>
<evidence type="ECO:0000256" key="2">
    <source>
        <dbReference type="ARBA" id="ARBA00008684"/>
    </source>
</evidence>
<keyword evidence="11" id="KW-0418">Kinase</keyword>
<keyword evidence="8 19" id="KW-0732">Signal</keyword>
<evidence type="ECO:0000256" key="5">
    <source>
        <dbReference type="ARBA" id="ARBA00022614"/>
    </source>
</evidence>
<keyword evidence="14 18" id="KW-0472">Membrane</keyword>
<name>A0A6P5RJ99_PRUAV</name>
<dbReference type="GO" id="GO:0004674">
    <property type="term" value="F:protein serine/threonine kinase activity"/>
    <property type="evidence" value="ECO:0007669"/>
    <property type="project" value="UniProtKB-KW"/>
</dbReference>
<evidence type="ECO:0000256" key="3">
    <source>
        <dbReference type="ARBA" id="ARBA00022527"/>
    </source>
</evidence>
<reference evidence="22" key="1">
    <citation type="submission" date="2025-08" db="UniProtKB">
        <authorList>
            <consortium name="RefSeq"/>
        </authorList>
    </citation>
    <scope>IDENTIFICATION</scope>
</reference>
<keyword evidence="6" id="KW-0808">Transferase</keyword>
<evidence type="ECO:0000256" key="4">
    <source>
        <dbReference type="ARBA" id="ARBA00022553"/>
    </source>
</evidence>
<comment type="similarity">
    <text evidence="2">Belongs to the protein kinase superfamily. Ser/Thr protein kinase family.</text>
</comment>
<evidence type="ECO:0000256" key="17">
    <source>
        <dbReference type="SAM" id="MobiDB-lite"/>
    </source>
</evidence>
<dbReference type="InterPro" id="IPR024788">
    <property type="entry name" value="Malectin-like_Carb-bd_dom"/>
</dbReference>
<feature type="region of interest" description="Disordered" evidence="17">
    <location>
        <begin position="978"/>
        <end position="1001"/>
    </location>
</feature>
<evidence type="ECO:0000313" key="22">
    <source>
        <dbReference type="RefSeq" id="XP_021800911.1"/>
    </source>
</evidence>
<dbReference type="Pfam" id="PF07714">
    <property type="entry name" value="PK_Tyr_Ser-Thr"/>
    <property type="match status" value="1"/>
</dbReference>
<dbReference type="InterPro" id="IPR011009">
    <property type="entry name" value="Kinase-like_dom_sf"/>
</dbReference>
<dbReference type="PANTHER" id="PTHR45631:SF27">
    <property type="entry name" value="PROTEIN KINASE DOMAIN-CONTAINING PROTEIN"/>
    <property type="match status" value="1"/>
</dbReference>
<dbReference type="PROSITE" id="PS50011">
    <property type="entry name" value="PROTEIN_KINASE_DOM"/>
    <property type="match status" value="1"/>
</dbReference>
<keyword evidence="12 16" id="KW-0067">ATP-binding</keyword>
<dbReference type="PANTHER" id="PTHR45631">
    <property type="entry name" value="OS07G0107800 PROTEIN-RELATED"/>
    <property type="match status" value="1"/>
</dbReference>
<comment type="subcellular location">
    <subcellularLocation>
        <location evidence="1">Membrane</location>
        <topology evidence="1">Single-pass membrane protein</topology>
    </subcellularLocation>
</comment>
<dbReference type="SMART" id="SM00220">
    <property type="entry name" value="S_TKc"/>
    <property type="match status" value="1"/>
</dbReference>
<keyword evidence="3" id="KW-0723">Serine/threonine-protein kinase</keyword>
<evidence type="ECO:0000256" key="7">
    <source>
        <dbReference type="ARBA" id="ARBA00022692"/>
    </source>
</evidence>
<dbReference type="InterPro" id="IPR013210">
    <property type="entry name" value="LRR_N_plant-typ"/>
</dbReference>
<keyword evidence="5" id="KW-0433">Leucine-rich repeat</keyword>
<dbReference type="Pfam" id="PF08263">
    <property type="entry name" value="LRRNT_2"/>
    <property type="match status" value="1"/>
</dbReference>
<dbReference type="Gene3D" id="2.60.120.430">
    <property type="entry name" value="Galactose-binding lectin"/>
    <property type="match status" value="1"/>
</dbReference>
<keyword evidence="7 18" id="KW-0812">Transmembrane</keyword>
<dbReference type="InterPro" id="IPR001245">
    <property type="entry name" value="Ser-Thr/Tyr_kinase_cat_dom"/>
</dbReference>
<dbReference type="InterPro" id="IPR000719">
    <property type="entry name" value="Prot_kinase_dom"/>
</dbReference>
<dbReference type="Gene3D" id="3.30.200.20">
    <property type="entry name" value="Phosphorylase Kinase, domain 1"/>
    <property type="match status" value="1"/>
</dbReference>
<evidence type="ECO:0000256" key="16">
    <source>
        <dbReference type="PROSITE-ProRule" id="PRU10141"/>
    </source>
</evidence>
<dbReference type="InterPro" id="IPR008271">
    <property type="entry name" value="Ser/Thr_kinase_AS"/>
</dbReference>
<evidence type="ECO:0000259" key="20">
    <source>
        <dbReference type="PROSITE" id="PS50011"/>
    </source>
</evidence>
<dbReference type="KEGG" id="pavi:110745138"/>
<evidence type="ECO:0000256" key="19">
    <source>
        <dbReference type="SAM" id="SignalP"/>
    </source>
</evidence>
<dbReference type="FunFam" id="3.30.200.20:FF:000495">
    <property type="entry name" value="Nodulation receptor kinase"/>
    <property type="match status" value="1"/>
</dbReference>
<feature type="domain" description="Protein kinase" evidence="20">
    <location>
        <begin position="675"/>
        <end position="952"/>
    </location>
</feature>
<keyword evidence="15" id="KW-0675">Receptor</keyword>
<feature type="transmembrane region" description="Helical" evidence="18">
    <location>
        <begin position="600"/>
        <end position="623"/>
    </location>
</feature>
<feature type="signal peptide" evidence="19">
    <location>
        <begin position="1"/>
        <end position="29"/>
    </location>
</feature>
<evidence type="ECO:0000256" key="12">
    <source>
        <dbReference type="ARBA" id="ARBA00022840"/>
    </source>
</evidence>
<dbReference type="CDD" id="cd14066">
    <property type="entry name" value="STKc_IRAK"/>
    <property type="match status" value="1"/>
</dbReference>
<keyword evidence="4" id="KW-0597">Phosphoprotein</keyword>
<evidence type="ECO:0000313" key="21">
    <source>
        <dbReference type="Proteomes" id="UP000515124"/>
    </source>
</evidence>
<evidence type="ECO:0000256" key="6">
    <source>
        <dbReference type="ARBA" id="ARBA00022679"/>
    </source>
</evidence>
<evidence type="ECO:0000256" key="18">
    <source>
        <dbReference type="SAM" id="Phobius"/>
    </source>
</evidence>
<evidence type="ECO:0000256" key="13">
    <source>
        <dbReference type="ARBA" id="ARBA00022989"/>
    </source>
</evidence>
<dbReference type="Gene3D" id="3.80.10.10">
    <property type="entry name" value="Ribonuclease Inhibitor"/>
    <property type="match status" value="1"/>
</dbReference>
<evidence type="ECO:0000256" key="11">
    <source>
        <dbReference type="ARBA" id="ARBA00022777"/>
    </source>
</evidence>
<evidence type="ECO:0000256" key="10">
    <source>
        <dbReference type="ARBA" id="ARBA00022741"/>
    </source>
</evidence>
<dbReference type="InterPro" id="IPR017441">
    <property type="entry name" value="Protein_kinase_ATP_BS"/>
</dbReference>
<feature type="binding site" evidence="16">
    <location>
        <position position="703"/>
    </location>
    <ligand>
        <name>ATP</name>
        <dbReference type="ChEBI" id="CHEBI:30616"/>
    </ligand>
</feature>
<sequence length="1001" mass="110209">MMKELDYWVLRLIEFFILCLFILSGPTSADEGSFVSIACCAESDFTDSRNISWISDFNQFPNNRGCHTSVKAVVNNSGYNRTRVFYQGSGQRRCYKLSTTKGEDYLIRGTFLFGPLWGSHFNFLVSVGVTPIGVVDSSEDSVVVEGILRATEDLTYFCLVNGKGGAPYISELELRPLHGLKQYLQDFPSSVLKLVARIKFATSKEEIRYPNDPSDRIWTSNSSDLGSGTSLITTNVFISGNASASVPSQVLQTALVASDQLVIIRNGLSTTSYQYPNDPSDRIWTSNSSDLGSGTSLITTNVFISGNASASVPSQVLQTALVASDQLVIIRNGLSTTSYQYLMFLYLYEVNQTVQAGQRVFDIYLNNELQQSRFDVSGNGSNYKELAFTVTANGFLNLTLVKAPGSENGPLCNAYEILQVLPWVQETNQSDVEVILEVKNELLKNNPQNEVWEGWSGDPCLPVPWDGITCAAIDGYIVITKLDLSSGILRGSDQNSILKGPVPSSITKLTHLIALNLSHNGFTGDIPAFLPSSLLISVDLSSNDLSGSIPVSLISLPHLETLYFGCNPHVAKNIPSSFNGSKFTTDHGSCSVLESSKQRIIIGAAASGSVLLTIIAGIIFCTWRQKFMPQGKFDAKRHLPMAKNLIFSLPSMDDLVLKSISIETFTLEYIEAATQRYKTLIGEGGFGSVYRGTLIDGQEVAVKVRSATSTQGTREFENELNLLSAIRHENLVPLLGYCCENDQEILVYPFMSNGSLQDRLYGEAAKRKILDWPTRLSIALGAARGLTHLHTFAGRCIIHRDVKSSNILLDHSMSAKVADFGFSKYAPQEGDSCASLEVRGTAGYLDPEYYMTHHLSAKSDVFSFGVVLLEIVSGREPLNIHRPRPEWSLVEWAKSYVRESKIDEIVDPNIKGAYHAEAMWRVVEVAVSCIEPFAASRPNMVEIVRELEDALIIENNASEYMRSIESFGSNRFSVVMERRIPPPSPSEPSPILSQMAPPEPR</sequence>
<dbReference type="Pfam" id="PF12819">
    <property type="entry name" value="Malectin_like"/>
    <property type="match status" value="2"/>
</dbReference>
<dbReference type="GeneID" id="110745138"/>
<keyword evidence="9" id="KW-0677">Repeat</keyword>
<evidence type="ECO:0000256" key="15">
    <source>
        <dbReference type="ARBA" id="ARBA00023170"/>
    </source>
</evidence>
<evidence type="ECO:0000256" key="9">
    <source>
        <dbReference type="ARBA" id="ARBA00022737"/>
    </source>
</evidence>
<dbReference type="PROSITE" id="PS00107">
    <property type="entry name" value="PROTEIN_KINASE_ATP"/>
    <property type="match status" value="1"/>
</dbReference>
<keyword evidence="21" id="KW-1185">Reference proteome</keyword>